<dbReference type="GO" id="GO:0016020">
    <property type="term" value="C:membrane"/>
    <property type="evidence" value="ECO:0007669"/>
    <property type="project" value="UniProtKB-SubCell"/>
</dbReference>
<dbReference type="Gene3D" id="1.20.1070.10">
    <property type="entry name" value="Rhodopsin 7-helix transmembrane proteins"/>
    <property type="match status" value="1"/>
</dbReference>
<evidence type="ECO:0000256" key="2">
    <source>
        <dbReference type="ARBA" id="ARBA00022692"/>
    </source>
</evidence>
<feature type="domain" description="G-protein coupled receptors family 1 profile" evidence="6">
    <location>
        <begin position="33"/>
        <end position="150"/>
    </location>
</feature>
<organism evidence="7 8">
    <name type="scientific">Teladorsagia circumcincta</name>
    <name type="common">Brown stomach worm</name>
    <name type="synonym">Ostertagia circumcincta</name>
    <dbReference type="NCBI Taxonomy" id="45464"/>
    <lineage>
        <taxon>Eukaryota</taxon>
        <taxon>Metazoa</taxon>
        <taxon>Ecdysozoa</taxon>
        <taxon>Nematoda</taxon>
        <taxon>Chromadorea</taxon>
        <taxon>Rhabditida</taxon>
        <taxon>Rhabditina</taxon>
        <taxon>Rhabditomorpha</taxon>
        <taxon>Strongyloidea</taxon>
        <taxon>Trichostrongylidae</taxon>
        <taxon>Teladorsagia</taxon>
    </lineage>
</organism>
<dbReference type="EMBL" id="KZ346159">
    <property type="protein sequence ID" value="PIO70783.1"/>
    <property type="molecule type" value="Genomic_DNA"/>
</dbReference>
<dbReference type="SUPFAM" id="SSF81321">
    <property type="entry name" value="Family A G protein-coupled receptor-like"/>
    <property type="match status" value="1"/>
</dbReference>
<feature type="non-terminal residue" evidence="7">
    <location>
        <position position="1"/>
    </location>
</feature>
<feature type="transmembrane region" description="Helical" evidence="5">
    <location>
        <begin position="16"/>
        <end position="38"/>
    </location>
</feature>
<name>A0A2G9UKV7_TELCI</name>
<evidence type="ECO:0000256" key="5">
    <source>
        <dbReference type="SAM" id="Phobius"/>
    </source>
</evidence>
<evidence type="ECO:0000313" key="7">
    <source>
        <dbReference type="EMBL" id="PIO70783.1"/>
    </source>
</evidence>
<keyword evidence="3 5" id="KW-1133">Transmembrane helix</keyword>
<feature type="transmembrane region" description="Helical" evidence="5">
    <location>
        <begin position="139"/>
        <end position="156"/>
    </location>
</feature>
<proteinExistence type="predicted"/>
<sequence>ILEHNSTQDAFSMDPLWSGILMLLLGVIGLFPLIFVVVQPLATRRRLHPFQYLMLSKLAADGIELLVPLLCLSASQLLLDVWQFCSGQWLDENKKPIVGYLALSLQYSSIYTSVAMTVNRTIAVTFPQEYKKWFNNKATMIWIAACWLIAWTHNVVHLKDKCPSRHSFGASTARLSRAARLLLPAKAEVVTQACDQAAAHHATTQLRLEAPKTVTSTVDTFLAREQIGHLHEADKTQHGAIFSKEQP</sequence>
<protein>
    <recommendedName>
        <fullName evidence="6">G-protein coupled receptors family 1 profile domain-containing protein</fullName>
    </recommendedName>
</protein>
<dbReference type="CDD" id="cd00637">
    <property type="entry name" value="7tm_classA_rhodopsin-like"/>
    <property type="match status" value="1"/>
</dbReference>
<dbReference type="InterPro" id="IPR019430">
    <property type="entry name" value="7TM_GPCR_serpentine_rcpt_Srx"/>
</dbReference>
<dbReference type="PANTHER" id="PTHR23017">
    <property type="entry name" value="SERPENTINE RECEPTOR, CLASS X"/>
    <property type="match status" value="1"/>
</dbReference>
<gene>
    <name evidence="7" type="ORF">TELCIR_07349</name>
</gene>
<dbReference type="Pfam" id="PF10328">
    <property type="entry name" value="7TM_GPCR_Srx"/>
    <property type="match status" value="1"/>
</dbReference>
<evidence type="ECO:0000313" key="8">
    <source>
        <dbReference type="Proteomes" id="UP000230423"/>
    </source>
</evidence>
<evidence type="ECO:0000256" key="3">
    <source>
        <dbReference type="ARBA" id="ARBA00022989"/>
    </source>
</evidence>
<keyword evidence="8" id="KW-1185">Reference proteome</keyword>
<dbReference type="OrthoDB" id="10037617at2759"/>
<keyword evidence="4 5" id="KW-0472">Membrane</keyword>
<feature type="transmembrane region" description="Helical" evidence="5">
    <location>
        <begin position="97"/>
        <end position="118"/>
    </location>
</feature>
<evidence type="ECO:0000259" key="6">
    <source>
        <dbReference type="PROSITE" id="PS50262"/>
    </source>
</evidence>
<evidence type="ECO:0000256" key="4">
    <source>
        <dbReference type="ARBA" id="ARBA00023136"/>
    </source>
</evidence>
<comment type="subcellular location">
    <subcellularLocation>
        <location evidence="1">Membrane</location>
    </subcellularLocation>
</comment>
<dbReference type="InterPro" id="IPR017452">
    <property type="entry name" value="GPCR_Rhodpsn_7TM"/>
</dbReference>
<keyword evidence="2 5" id="KW-0812">Transmembrane</keyword>
<reference evidence="7 8" key="1">
    <citation type="submission" date="2015-09" db="EMBL/GenBank/DDBJ databases">
        <title>Draft genome of the parasitic nematode Teladorsagia circumcincta isolate WARC Sus (inbred).</title>
        <authorList>
            <person name="Mitreva M."/>
        </authorList>
    </citation>
    <scope>NUCLEOTIDE SEQUENCE [LARGE SCALE GENOMIC DNA]</scope>
    <source>
        <strain evidence="7 8">S</strain>
    </source>
</reference>
<dbReference type="AlphaFoldDB" id="A0A2G9UKV7"/>
<dbReference type="Proteomes" id="UP000230423">
    <property type="component" value="Unassembled WGS sequence"/>
</dbReference>
<accession>A0A2G9UKV7</accession>
<evidence type="ECO:0000256" key="1">
    <source>
        <dbReference type="ARBA" id="ARBA00004370"/>
    </source>
</evidence>
<dbReference type="PROSITE" id="PS50262">
    <property type="entry name" value="G_PROTEIN_RECEP_F1_2"/>
    <property type="match status" value="1"/>
</dbReference>